<feature type="compositionally biased region" description="Low complexity" evidence="1">
    <location>
        <begin position="291"/>
        <end position="306"/>
    </location>
</feature>
<feature type="signal peptide" evidence="2">
    <location>
        <begin position="1"/>
        <end position="27"/>
    </location>
</feature>
<gene>
    <name evidence="3" type="ORF">V6R90_00500</name>
</gene>
<feature type="chain" id="PRO_5046435776" description="Heavy-metal-associated domain-containing protein" evidence="2">
    <location>
        <begin position="28"/>
        <end position="316"/>
    </location>
</feature>
<evidence type="ECO:0000313" key="3">
    <source>
        <dbReference type="EMBL" id="MEQ7845737.1"/>
    </source>
</evidence>
<evidence type="ECO:0000313" key="4">
    <source>
        <dbReference type="Proteomes" id="UP001482520"/>
    </source>
</evidence>
<keyword evidence="2" id="KW-0732">Signal</keyword>
<accession>A0ABV1NTA4</accession>
<evidence type="ECO:0000256" key="2">
    <source>
        <dbReference type="SAM" id="SignalP"/>
    </source>
</evidence>
<dbReference type="Proteomes" id="UP001482520">
    <property type="component" value="Unassembled WGS sequence"/>
</dbReference>
<feature type="region of interest" description="Disordered" evidence="1">
    <location>
        <begin position="35"/>
        <end position="59"/>
    </location>
</feature>
<feature type="compositionally biased region" description="Acidic residues" evidence="1">
    <location>
        <begin position="307"/>
        <end position="316"/>
    </location>
</feature>
<organism evidence="3 4">
    <name type="scientific">Nocardioides kribbensis</name>
    <dbReference type="NCBI Taxonomy" id="305517"/>
    <lineage>
        <taxon>Bacteria</taxon>
        <taxon>Bacillati</taxon>
        <taxon>Actinomycetota</taxon>
        <taxon>Actinomycetes</taxon>
        <taxon>Propionibacteriales</taxon>
        <taxon>Nocardioidaceae</taxon>
        <taxon>Nocardioides</taxon>
    </lineage>
</organism>
<feature type="region of interest" description="Disordered" evidence="1">
    <location>
        <begin position="291"/>
        <end position="316"/>
    </location>
</feature>
<evidence type="ECO:0000256" key="1">
    <source>
        <dbReference type="SAM" id="MobiDB-lite"/>
    </source>
</evidence>
<sequence>MSTATKVSGFLVALAALFGLAIGAGNAVGPVGGTTSVDHDAGRSSKETDPASTPADAELPGGLMVSQDGYLFALDQPVARAGDAVPVSFTITGPDGEPVTDYDVEHEKQLHLIAVRRDFDGFQHVHPVLDDDGLWTTELALTSGQWRLFADFTATGAEALTLGADLSVPGKVTTTPDTAESRTAEVDGYTVTLDGGLSPGTDSELRLSVSRDGEEVTDLDPYLGAYGHLVALREGDLAYLHVHPDGTPGDGRTKPGPDVVFYAAVPSAGSYRLFLDFQHEGVVRTAAFTLDTGDATNPTPTTATTGEESDDDHADH</sequence>
<keyword evidence="4" id="KW-1185">Reference proteome</keyword>
<reference evidence="3 4" key="1">
    <citation type="submission" date="2024-02" db="EMBL/GenBank/DDBJ databases">
        <title>Full genome sequence of Nocardioides kribbensis.</title>
        <authorList>
            <person name="Poletto B.L."/>
            <person name="Silva G."/>
            <person name="Galante D."/>
            <person name="Campos K.R."/>
            <person name="Santos M.B.N."/>
            <person name="Sacchi C.T."/>
        </authorList>
    </citation>
    <scope>NUCLEOTIDE SEQUENCE [LARGE SCALE GENOMIC DNA]</scope>
    <source>
        <strain evidence="3 4">O4R</strain>
    </source>
</reference>
<dbReference type="RefSeq" id="WP_349803434.1">
    <property type="nucleotide sequence ID" value="NZ_JBEGDP010000001.1"/>
</dbReference>
<comment type="caution">
    <text evidence="3">The sequence shown here is derived from an EMBL/GenBank/DDBJ whole genome shotgun (WGS) entry which is preliminary data.</text>
</comment>
<feature type="compositionally biased region" description="Basic and acidic residues" evidence="1">
    <location>
        <begin position="37"/>
        <end position="49"/>
    </location>
</feature>
<proteinExistence type="predicted"/>
<protein>
    <recommendedName>
        <fullName evidence="5">Heavy-metal-associated domain-containing protein</fullName>
    </recommendedName>
</protein>
<dbReference type="EMBL" id="JBEGDP010000001">
    <property type="protein sequence ID" value="MEQ7845737.1"/>
    <property type="molecule type" value="Genomic_DNA"/>
</dbReference>
<name>A0ABV1NTA4_9ACTN</name>
<evidence type="ECO:0008006" key="5">
    <source>
        <dbReference type="Google" id="ProtNLM"/>
    </source>
</evidence>